<dbReference type="AlphaFoldDB" id="D2QXM4"/>
<dbReference type="EMBL" id="CP001848">
    <property type="protein sequence ID" value="ADB16209.1"/>
    <property type="molecule type" value="Genomic_DNA"/>
</dbReference>
<evidence type="ECO:0008006" key="4">
    <source>
        <dbReference type="Google" id="ProtNLM"/>
    </source>
</evidence>
<feature type="transmembrane region" description="Helical" evidence="1">
    <location>
        <begin position="6"/>
        <end position="26"/>
    </location>
</feature>
<dbReference type="Proteomes" id="UP000001887">
    <property type="component" value="Chromosome"/>
</dbReference>
<dbReference type="eggNOG" id="COG3326">
    <property type="taxonomic scope" value="Bacteria"/>
</dbReference>
<feature type="transmembrane region" description="Helical" evidence="1">
    <location>
        <begin position="69"/>
        <end position="90"/>
    </location>
</feature>
<keyword evidence="1" id="KW-0812">Transmembrane</keyword>
<keyword evidence="1" id="KW-0472">Membrane</keyword>
<keyword evidence="3" id="KW-1185">Reference proteome</keyword>
<sequence length="101" mass="10917" precursor="true">MPLNLLLIVAAVGVVMSLITLVVYAIDKSAAQRGGRRVPENTLHLLALLGGWPGALLAQRWLRHKSIKVPFLILFWITAILNIAVTALLLSPYGLQLLGLG</sequence>
<dbReference type="GO" id="GO:0003676">
    <property type="term" value="F:nucleic acid binding"/>
    <property type="evidence" value="ECO:0007669"/>
    <property type="project" value="InterPro"/>
</dbReference>
<proteinExistence type="predicted"/>
<dbReference type="STRING" id="530564.Psta_1534"/>
<evidence type="ECO:0000256" key="1">
    <source>
        <dbReference type="SAM" id="Phobius"/>
    </source>
</evidence>
<dbReference type="HOGENOM" id="CLU_091970_2_1_0"/>
<name>D2QXM4_PIRSD</name>
<evidence type="ECO:0000313" key="3">
    <source>
        <dbReference type="Proteomes" id="UP000001887"/>
    </source>
</evidence>
<keyword evidence="1" id="KW-1133">Transmembrane helix</keyword>
<reference evidence="2 3" key="1">
    <citation type="journal article" date="2009" name="Stand. Genomic Sci.">
        <title>Complete genome sequence of Pirellula staleyi type strain (ATCC 27377).</title>
        <authorList>
            <person name="Clum A."/>
            <person name="Tindall B.J."/>
            <person name="Sikorski J."/>
            <person name="Ivanova N."/>
            <person name="Mavrommatis K."/>
            <person name="Lucas S."/>
            <person name="Glavina del Rio T."/>
            <person name="Nolan M."/>
            <person name="Chen F."/>
            <person name="Tice H."/>
            <person name="Pitluck S."/>
            <person name="Cheng J.F."/>
            <person name="Chertkov O."/>
            <person name="Brettin T."/>
            <person name="Han C."/>
            <person name="Detter J.C."/>
            <person name="Kuske C."/>
            <person name="Bruce D."/>
            <person name="Goodwin L."/>
            <person name="Ovchinikova G."/>
            <person name="Pati A."/>
            <person name="Mikhailova N."/>
            <person name="Chen A."/>
            <person name="Palaniappan K."/>
            <person name="Land M."/>
            <person name="Hauser L."/>
            <person name="Chang Y.J."/>
            <person name="Jeffries C.D."/>
            <person name="Chain P."/>
            <person name="Rohde M."/>
            <person name="Goker M."/>
            <person name="Bristow J."/>
            <person name="Eisen J.A."/>
            <person name="Markowitz V."/>
            <person name="Hugenholtz P."/>
            <person name="Kyrpides N.C."/>
            <person name="Klenk H.P."/>
            <person name="Lapidus A."/>
        </authorList>
    </citation>
    <scope>NUCLEOTIDE SEQUENCE [LARGE SCALE GENOMIC DNA]</scope>
    <source>
        <strain evidence="3">ATCC 27377 / DSM 6068 / ICPB 4128</strain>
    </source>
</reference>
<gene>
    <name evidence="2" type="ordered locus">Psta_1534</name>
</gene>
<dbReference type="InterPro" id="IPR012156">
    <property type="entry name" value="Cold_shock_CspA"/>
</dbReference>
<dbReference type="InterPro" id="IPR010718">
    <property type="entry name" value="DUF1294"/>
</dbReference>
<accession>D2QXM4</accession>
<protein>
    <recommendedName>
        <fullName evidence="4">Cold-shock DNA-binding domain protein</fullName>
    </recommendedName>
</protein>
<evidence type="ECO:0000313" key="2">
    <source>
        <dbReference type="EMBL" id="ADB16209.1"/>
    </source>
</evidence>
<dbReference type="PIRSF" id="PIRSF002599">
    <property type="entry name" value="Cold_shock_A"/>
    <property type="match status" value="1"/>
</dbReference>
<organism evidence="2 3">
    <name type="scientific">Pirellula staleyi (strain ATCC 27377 / DSM 6068 / ICPB 4128)</name>
    <name type="common">Pirella staleyi</name>
    <dbReference type="NCBI Taxonomy" id="530564"/>
    <lineage>
        <taxon>Bacteria</taxon>
        <taxon>Pseudomonadati</taxon>
        <taxon>Planctomycetota</taxon>
        <taxon>Planctomycetia</taxon>
        <taxon>Pirellulales</taxon>
        <taxon>Pirellulaceae</taxon>
        <taxon>Pirellula</taxon>
    </lineage>
</organism>
<dbReference type="KEGG" id="psl:Psta_1534"/>
<dbReference type="Pfam" id="PF06961">
    <property type="entry name" value="DUF1294"/>
    <property type="match status" value="1"/>
</dbReference>